<dbReference type="KEGG" id="tpsc:RBB77_19930"/>
<proteinExistence type="inferred from homology"/>
<evidence type="ECO:0000313" key="3">
    <source>
        <dbReference type="EMBL" id="XCB32675.1"/>
    </source>
</evidence>
<feature type="domain" description="YCII-related" evidence="2">
    <location>
        <begin position="6"/>
        <end position="110"/>
    </location>
</feature>
<dbReference type="SUPFAM" id="SSF54909">
    <property type="entry name" value="Dimeric alpha+beta barrel"/>
    <property type="match status" value="1"/>
</dbReference>
<organism evidence="3">
    <name type="scientific">Tunturiibacter psychrotolerans</name>
    <dbReference type="NCBI Taxonomy" id="3069686"/>
    <lineage>
        <taxon>Bacteria</taxon>
        <taxon>Pseudomonadati</taxon>
        <taxon>Acidobacteriota</taxon>
        <taxon>Terriglobia</taxon>
        <taxon>Terriglobales</taxon>
        <taxon>Acidobacteriaceae</taxon>
        <taxon>Tunturiibacter</taxon>
    </lineage>
</organism>
<evidence type="ECO:0000256" key="1">
    <source>
        <dbReference type="ARBA" id="ARBA00007689"/>
    </source>
</evidence>
<accession>A0AAU7ZP00</accession>
<sequence>MPQYLVAIHHPDGYDGSTEDEEMVRNIYALNDEMEAAGARFFAGGLQSAPRAKSLRKQPGGGVVITDGPYLETKEHIGGFWILNAANMDEAVAWGRKAVVACRSSVEVREFLTRPTK</sequence>
<name>A0AAU7ZP00_9BACT</name>
<dbReference type="PANTHER" id="PTHR35174:SF3">
    <property type="entry name" value="BLL7171 PROTEIN"/>
    <property type="match status" value="1"/>
</dbReference>
<dbReference type="Gene3D" id="3.30.70.1060">
    <property type="entry name" value="Dimeric alpha+beta barrel"/>
    <property type="match status" value="1"/>
</dbReference>
<dbReference type="AlphaFoldDB" id="A0AAU7ZP00"/>
<reference evidence="3" key="2">
    <citation type="journal article" date="2024" name="Environ. Microbiol.">
        <title>Genome analysis and description of Tunturibacter gen. nov. expands the diversity of Terriglobia in tundra soils.</title>
        <authorList>
            <person name="Messyasz A."/>
            <person name="Mannisto M.K."/>
            <person name="Kerkhof L.J."/>
            <person name="Haggblom M.M."/>
        </authorList>
    </citation>
    <scope>NUCLEOTIDE SEQUENCE</scope>
    <source>
        <strain evidence="3">X5P6</strain>
    </source>
</reference>
<protein>
    <submittedName>
        <fullName evidence="3">YciI family protein</fullName>
    </submittedName>
</protein>
<dbReference type="InterPro" id="IPR011008">
    <property type="entry name" value="Dimeric_a/b-barrel"/>
</dbReference>
<dbReference type="RefSeq" id="WP_353063515.1">
    <property type="nucleotide sequence ID" value="NZ_CP132942.1"/>
</dbReference>
<dbReference type="PANTHER" id="PTHR35174">
    <property type="entry name" value="BLL7171 PROTEIN-RELATED"/>
    <property type="match status" value="1"/>
</dbReference>
<reference evidence="3" key="1">
    <citation type="submission" date="2023-08" db="EMBL/GenBank/DDBJ databases">
        <authorList>
            <person name="Messyasz A."/>
            <person name="Mannisto M.K."/>
            <person name="Kerkhof L.J."/>
            <person name="Haggblom M."/>
        </authorList>
    </citation>
    <scope>NUCLEOTIDE SEQUENCE</scope>
    <source>
        <strain evidence="3">X5P6</strain>
    </source>
</reference>
<dbReference type="InterPro" id="IPR005545">
    <property type="entry name" value="YCII"/>
</dbReference>
<dbReference type="EMBL" id="CP132942">
    <property type="protein sequence ID" value="XCB32675.1"/>
    <property type="molecule type" value="Genomic_DNA"/>
</dbReference>
<evidence type="ECO:0000259" key="2">
    <source>
        <dbReference type="Pfam" id="PF03795"/>
    </source>
</evidence>
<gene>
    <name evidence="3" type="ORF">RBB77_19930</name>
</gene>
<dbReference type="Pfam" id="PF03795">
    <property type="entry name" value="YCII"/>
    <property type="match status" value="1"/>
</dbReference>
<comment type="similarity">
    <text evidence="1">Belongs to the YciI family.</text>
</comment>